<dbReference type="InterPro" id="IPR036237">
    <property type="entry name" value="Xyl_isomerase-like_sf"/>
</dbReference>
<protein>
    <recommendedName>
        <fullName evidence="1">Xylose isomerase-like TIM barrel domain-containing protein</fullName>
    </recommendedName>
</protein>
<keyword evidence="3" id="KW-1185">Reference proteome</keyword>
<dbReference type="Pfam" id="PF01261">
    <property type="entry name" value="AP_endonuc_2"/>
    <property type="match status" value="1"/>
</dbReference>
<dbReference type="RefSeq" id="WP_191306470.1">
    <property type="nucleotide sequence ID" value="NZ_BNAW01000002.1"/>
</dbReference>
<reference evidence="3" key="1">
    <citation type="journal article" date="2019" name="Int. J. Syst. Evol. Microbiol.">
        <title>The Global Catalogue of Microorganisms (GCM) 10K type strain sequencing project: providing services to taxonomists for standard genome sequencing and annotation.</title>
        <authorList>
            <consortium name="The Broad Institute Genomics Platform"/>
            <consortium name="The Broad Institute Genome Sequencing Center for Infectious Disease"/>
            <person name="Wu L."/>
            <person name="Ma J."/>
        </authorList>
    </citation>
    <scope>NUCLEOTIDE SEQUENCE [LARGE SCALE GENOMIC DNA]</scope>
    <source>
        <strain evidence="3">CGMCC 4.7680</strain>
    </source>
</reference>
<organism evidence="2 3">
    <name type="scientific">Amycolatopsis bullii</name>
    <dbReference type="NCBI Taxonomy" id="941987"/>
    <lineage>
        <taxon>Bacteria</taxon>
        <taxon>Bacillati</taxon>
        <taxon>Actinomycetota</taxon>
        <taxon>Actinomycetes</taxon>
        <taxon>Pseudonocardiales</taxon>
        <taxon>Pseudonocardiaceae</taxon>
        <taxon>Amycolatopsis</taxon>
    </lineage>
</organism>
<dbReference type="Proteomes" id="UP000649955">
    <property type="component" value="Unassembled WGS sequence"/>
</dbReference>
<gene>
    <name evidence="2" type="ORF">GCM10017567_06000</name>
</gene>
<dbReference type="InterPro" id="IPR013022">
    <property type="entry name" value="Xyl_isomerase-like_TIM-brl"/>
</dbReference>
<comment type="caution">
    <text evidence="2">The sequence shown here is derived from an EMBL/GenBank/DDBJ whole genome shotgun (WGS) entry which is preliminary data.</text>
</comment>
<dbReference type="Gene3D" id="3.20.20.150">
    <property type="entry name" value="Divalent-metal-dependent TIM barrel enzymes"/>
    <property type="match status" value="1"/>
</dbReference>
<name>A0ABQ3JYT7_9PSEU</name>
<dbReference type="PANTHER" id="PTHR12110">
    <property type="entry name" value="HYDROXYPYRUVATE ISOMERASE"/>
    <property type="match status" value="1"/>
</dbReference>
<dbReference type="SUPFAM" id="SSF51658">
    <property type="entry name" value="Xylose isomerase-like"/>
    <property type="match status" value="1"/>
</dbReference>
<sequence>MRAEIWPAGGLAGIGDEAAPDLDGQLAAVRALGWNAVELRTVDGHAVADLDHAGRDRLVRAVHAAELTVVCLDSRIGGWAGSVLDPLDRDTAELSALAGLCADLGTPFVRVMSYPNAGLPEDAWRRAVVERLRVLTGLAAGYGITLLHENCAGWAATSAERSLALLDAVGSPALKLLFDVGNGVAHGYDAPSLLAELLPFVAHVHVKDAADGEAGPVYTLPGDGRAGVAECLRLLRSAGYAGALSLEPHLVTRPHEGRWADSTGASPFVAAGRRLAELVEATPC</sequence>
<evidence type="ECO:0000259" key="1">
    <source>
        <dbReference type="Pfam" id="PF01261"/>
    </source>
</evidence>
<evidence type="ECO:0000313" key="2">
    <source>
        <dbReference type="EMBL" id="GHF94329.1"/>
    </source>
</evidence>
<feature type="domain" description="Xylose isomerase-like TIM barrel" evidence="1">
    <location>
        <begin position="26"/>
        <end position="259"/>
    </location>
</feature>
<proteinExistence type="predicted"/>
<accession>A0ABQ3JYT7</accession>
<dbReference type="InterPro" id="IPR050312">
    <property type="entry name" value="IolE/XylAMocC-like"/>
</dbReference>
<evidence type="ECO:0000313" key="3">
    <source>
        <dbReference type="Proteomes" id="UP000649955"/>
    </source>
</evidence>
<dbReference type="EMBL" id="BNAW01000002">
    <property type="protein sequence ID" value="GHF94329.1"/>
    <property type="molecule type" value="Genomic_DNA"/>
</dbReference>